<dbReference type="Pfam" id="PF01556">
    <property type="entry name" value="DnaJ_C"/>
    <property type="match status" value="1"/>
</dbReference>
<sequence>MAATDFKDYYKILGVSITATPEEIKRAYRKLARKYHPDLNPNDKTAEARFKEINEAHEVLSDPEKRQKYDQFGQYWQQAAAGVPPTGDFGQGDFGQYSSFDDFINELLGRFGSRGGNRSGNRRVYTYRTTTPSGVQDFAGFSGFDDAFGGFSEMPAQDTEATIGLTFSEAFHGTQKRLQIGDATITVRIPPGAKPGSRIRVKGKGQISPFSQQRGDLYLTIELLPHAFFQFQGEDLVCEVPIRPDEAVLGAKIEVPTPDGKVTLTVPPGVDSGQTLRLRGKGWRDSKGKRSDLMVKLKIVTPKSLAANERECYEKLHHLSTFNPRQTLTEVRL</sequence>
<dbReference type="RefSeq" id="WP_316432198.1">
    <property type="nucleotide sequence ID" value="NZ_CP053586.1"/>
</dbReference>
<reference evidence="3" key="1">
    <citation type="submission" date="2020-05" db="EMBL/GenBank/DDBJ databases">
        <authorList>
            <person name="Zhu T."/>
            <person name="Keshari N."/>
            <person name="Lu X."/>
        </authorList>
    </citation>
    <scope>NUCLEOTIDE SEQUENCE</scope>
    <source>
        <strain evidence="3">NK1-12</strain>
    </source>
</reference>
<dbReference type="GO" id="GO:0005737">
    <property type="term" value="C:cytoplasm"/>
    <property type="evidence" value="ECO:0007669"/>
    <property type="project" value="TreeGrafter"/>
</dbReference>
<dbReference type="Gene3D" id="1.10.287.110">
    <property type="entry name" value="DnaJ domain"/>
    <property type="match status" value="1"/>
</dbReference>
<dbReference type="AlphaFoldDB" id="A0AA96WIX3"/>
<dbReference type="FunFam" id="2.60.260.20:FF:000013">
    <property type="entry name" value="DnaJ subfamily B member 11"/>
    <property type="match status" value="1"/>
</dbReference>
<dbReference type="EMBL" id="CP053586">
    <property type="protein sequence ID" value="WNZ26005.1"/>
    <property type="molecule type" value="Genomic_DNA"/>
</dbReference>
<gene>
    <name evidence="3" type="ORF">HJG54_26375</name>
</gene>
<dbReference type="InterPro" id="IPR036869">
    <property type="entry name" value="J_dom_sf"/>
</dbReference>
<dbReference type="GO" id="GO:0042026">
    <property type="term" value="P:protein refolding"/>
    <property type="evidence" value="ECO:0007669"/>
    <property type="project" value="TreeGrafter"/>
</dbReference>
<keyword evidence="1" id="KW-0143">Chaperone</keyword>
<dbReference type="SMART" id="SM00271">
    <property type="entry name" value="DnaJ"/>
    <property type="match status" value="1"/>
</dbReference>
<dbReference type="InterPro" id="IPR008971">
    <property type="entry name" value="HSP40/DnaJ_pept-bd"/>
</dbReference>
<evidence type="ECO:0000313" key="3">
    <source>
        <dbReference type="EMBL" id="WNZ26005.1"/>
    </source>
</evidence>
<dbReference type="InterPro" id="IPR002939">
    <property type="entry name" value="DnaJ_C"/>
</dbReference>
<dbReference type="Pfam" id="PF00226">
    <property type="entry name" value="DnaJ"/>
    <property type="match status" value="1"/>
</dbReference>
<dbReference type="PANTHER" id="PTHR43096:SF52">
    <property type="entry name" value="DNAJ HOMOLOG 1, MITOCHONDRIAL-RELATED"/>
    <property type="match status" value="1"/>
</dbReference>
<dbReference type="CDD" id="cd10747">
    <property type="entry name" value="DnaJ_C"/>
    <property type="match status" value="1"/>
</dbReference>
<evidence type="ECO:0000256" key="1">
    <source>
        <dbReference type="ARBA" id="ARBA00023186"/>
    </source>
</evidence>
<name>A0AA96WIX3_9CYAN</name>
<feature type="domain" description="J" evidence="2">
    <location>
        <begin position="8"/>
        <end position="73"/>
    </location>
</feature>
<protein>
    <submittedName>
        <fullName evidence="3">J domain-containing protein</fullName>
    </submittedName>
</protein>
<dbReference type="PROSITE" id="PS00636">
    <property type="entry name" value="DNAJ_1"/>
    <property type="match status" value="1"/>
</dbReference>
<dbReference type="SUPFAM" id="SSF46565">
    <property type="entry name" value="Chaperone J-domain"/>
    <property type="match status" value="1"/>
</dbReference>
<dbReference type="CDD" id="cd06257">
    <property type="entry name" value="DnaJ"/>
    <property type="match status" value="1"/>
</dbReference>
<evidence type="ECO:0000259" key="2">
    <source>
        <dbReference type="PROSITE" id="PS50076"/>
    </source>
</evidence>
<dbReference type="InterPro" id="IPR001623">
    <property type="entry name" value="DnaJ_domain"/>
</dbReference>
<organism evidence="3">
    <name type="scientific">Leptolyngbya sp. NK1-12</name>
    <dbReference type="NCBI Taxonomy" id="2547451"/>
    <lineage>
        <taxon>Bacteria</taxon>
        <taxon>Bacillati</taxon>
        <taxon>Cyanobacteriota</taxon>
        <taxon>Cyanophyceae</taxon>
        <taxon>Leptolyngbyales</taxon>
        <taxon>Leptolyngbyaceae</taxon>
        <taxon>Leptolyngbya group</taxon>
        <taxon>Leptolyngbya</taxon>
    </lineage>
</organism>
<dbReference type="SUPFAM" id="SSF49493">
    <property type="entry name" value="HSP40/DnaJ peptide-binding domain"/>
    <property type="match status" value="2"/>
</dbReference>
<dbReference type="PANTHER" id="PTHR43096">
    <property type="entry name" value="DNAJ HOMOLOG 1, MITOCHONDRIAL-RELATED"/>
    <property type="match status" value="1"/>
</dbReference>
<dbReference type="PRINTS" id="PR00625">
    <property type="entry name" value="JDOMAIN"/>
</dbReference>
<dbReference type="InterPro" id="IPR018253">
    <property type="entry name" value="DnaJ_domain_CS"/>
</dbReference>
<proteinExistence type="predicted"/>
<dbReference type="Gene3D" id="2.60.260.20">
    <property type="entry name" value="Urease metallochaperone UreE, N-terminal domain"/>
    <property type="match status" value="2"/>
</dbReference>
<dbReference type="GO" id="GO:0051082">
    <property type="term" value="F:unfolded protein binding"/>
    <property type="evidence" value="ECO:0007669"/>
    <property type="project" value="InterPro"/>
</dbReference>
<dbReference type="PROSITE" id="PS50076">
    <property type="entry name" value="DNAJ_2"/>
    <property type="match status" value="1"/>
</dbReference>
<dbReference type="FunFam" id="1.10.287.110:FF:000067">
    <property type="entry name" value="Chaperone DnaJ domain protein"/>
    <property type="match status" value="1"/>
</dbReference>
<accession>A0AA96WIX3</accession>